<evidence type="ECO:0000256" key="2">
    <source>
        <dbReference type="PROSITE-ProRule" id="PRU00059"/>
    </source>
</evidence>
<organism evidence="5 6">
    <name type="scientific">Oedothorax gibbosus</name>
    <dbReference type="NCBI Taxonomy" id="931172"/>
    <lineage>
        <taxon>Eukaryota</taxon>
        <taxon>Metazoa</taxon>
        <taxon>Ecdysozoa</taxon>
        <taxon>Arthropoda</taxon>
        <taxon>Chelicerata</taxon>
        <taxon>Arachnida</taxon>
        <taxon>Araneae</taxon>
        <taxon>Araneomorphae</taxon>
        <taxon>Entelegynae</taxon>
        <taxon>Araneoidea</taxon>
        <taxon>Linyphiidae</taxon>
        <taxon>Erigoninae</taxon>
        <taxon>Oedothorax</taxon>
    </lineage>
</organism>
<evidence type="ECO:0000256" key="1">
    <source>
        <dbReference type="ARBA" id="ARBA00023157"/>
    </source>
</evidence>
<reference evidence="5 6" key="1">
    <citation type="journal article" date="2022" name="Nat. Ecol. Evol.">
        <title>A masculinizing supergene underlies an exaggerated male reproductive morph in a spider.</title>
        <authorList>
            <person name="Hendrickx F."/>
            <person name="De Corte Z."/>
            <person name="Sonet G."/>
            <person name="Van Belleghem S.M."/>
            <person name="Kostlbacher S."/>
            <person name="Vangestel C."/>
        </authorList>
    </citation>
    <scope>NUCLEOTIDE SEQUENCE [LARGE SCALE GENOMIC DNA]</scope>
    <source>
        <strain evidence="5">W744_W776</strain>
    </source>
</reference>
<dbReference type="PANTHER" id="PTHR33236:SF11">
    <property type="entry name" value="CUB DOMAIN-CONTAINING PROTEIN"/>
    <property type="match status" value="1"/>
</dbReference>
<dbReference type="Gene3D" id="2.60.120.290">
    <property type="entry name" value="Spermadhesin, CUB domain"/>
    <property type="match status" value="2"/>
</dbReference>
<feature type="domain" description="CUB" evidence="4">
    <location>
        <begin position="97"/>
        <end position="217"/>
    </location>
</feature>
<dbReference type="PANTHER" id="PTHR33236">
    <property type="entry name" value="INTRAFLAGELLAR TRANSPORT PROTEIN 122 FAMILY PROTEIN-RELATED"/>
    <property type="match status" value="1"/>
</dbReference>
<dbReference type="Proteomes" id="UP000827092">
    <property type="component" value="Unassembled WGS sequence"/>
</dbReference>
<evidence type="ECO:0000313" key="5">
    <source>
        <dbReference type="EMBL" id="KAG8201154.1"/>
    </source>
</evidence>
<dbReference type="SMART" id="SM00042">
    <property type="entry name" value="CUB"/>
    <property type="match status" value="1"/>
</dbReference>
<feature type="chain" id="PRO_5043563389" description="CUB domain-containing protein" evidence="3">
    <location>
        <begin position="25"/>
        <end position="370"/>
    </location>
</feature>
<evidence type="ECO:0000256" key="3">
    <source>
        <dbReference type="SAM" id="SignalP"/>
    </source>
</evidence>
<sequence length="370" mass="40794">MKFFVKTILCICITSELFNTVSNAVQTSYVGKSNGKNPVLHRSVFTVVRFLNIPCSSPNGQLSGVCYSLNDCVRLQGTQIGTCASGFGVCCTFQRTCGQATHQNCTHFTSPGYPDDYSEATECTLTLLRSMKQNICQIRLDFLDFQTGNPTDGNCLDDKFTVRGNNINTPVPELCGNNAGQHMYIDVENNLSPVYLTMSTKGLGRRNWNIKTSYIECSNPSKAPKNCLQYYRGPQGTFSSFNYARDASNGGYLNNLNYPICFRKELGRCSQTYTAQDIESFLILNLNRNTSPTVGGGEAGLGVLECPNDYLRLEGDRYCGARLNPDPSATNPTTNVPVTDTSAGPFIAYFKSDSENNANGFRLYYNQNPC</sequence>
<gene>
    <name evidence="5" type="ORF">JTE90_028816</name>
</gene>
<name>A0AAV6VX03_9ARAC</name>
<dbReference type="InterPro" id="IPR000859">
    <property type="entry name" value="CUB_dom"/>
</dbReference>
<dbReference type="InterPro" id="IPR035914">
    <property type="entry name" value="Sperma_CUB_dom_sf"/>
</dbReference>
<proteinExistence type="predicted"/>
<evidence type="ECO:0000259" key="4">
    <source>
        <dbReference type="PROSITE" id="PS01180"/>
    </source>
</evidence>
<dbReference type="Pfam" id="PF00431">
    <property type="entry name" value="CUB"/>
    <property type="match status" value="1"/>
</dbReference>
<dbReference type="Pfam" id="PF26080">
    <property type="entry name" value="CUB_animal"/>
    <property type="match status" value="1"/>
</dbReference>
<comment type="caution">
    <text evidence="5">The sequence shown here is derived from an EMBL/GenBank/DDBJ whole genome shotgun (WGS) entry which is preliminary data.</text>
</comment>
<feature type="signal peptide" evidence="3">
    <location>
        <begin position="1"/>
        <end position="24"/>
    </location>
</feature>
<dbReference type="AlphaFoldDB" id="A0AAV6VX03"/>
<dbReference type="EMBL" id="JAFNEN010000008">
    <property type="protein sequence ID" value="KAG8201154.1"/>
    <property type="molecule type" value="Genomic_DNA"/>
</dbReference>
<protein>
    <recommendedName>
        <fullName evidence="4">CUB domain-containing protein</fullName>
    </recommendedName>
</protein>
<keyword evidence="1" id="KW-1015">Disulfide bond</keyword>
<evidence type="ECO:0000313" key="6">
    <source>
        <dbReference type="Proteomes" id="UP000827092"/>
    </source>
</evidence>
<comment type="caution">
    <text evidence="2">Lacks conserved residue(s) required for the propagation of feature annotation.</text>
</comment>
<dbReference type="SUPFAM" id="SSF49854">
    <property type="entry name" value="Spermadhesin, CUB domain"/>
    <property type="match status" value="1"/>
</dbReference>
<keyword evidence="3" id="KW-0732">Signal</keyword>
<dbReference type="InterPro" id="IPR058698">
    <property type="entry name" value="CUB_metazoa"/>
</dbReference>
<dbReference type="PROSITE" id="PS01180">
    <property type="entry name" value="CUB"/>
    <property type="match status" value="1"/>
</dbReference>
<accession>A0AAV6VX03</accession>
<keyword evidence="6" id="KW-1185">Reference proteome</keyword>